<proteinExistence type="predicted"/>
<evidence type="ECO:0000313" key="3">
    <source>
        <dbReference type="Proteomes" id="UP001596086"/>
    </source>
</evidence>
<gene>
    <name evidence="2" type="ORF">ACFPO9_18320</name>
</gene>
<evidence type="ECO:0000313" key="2">
    <source>
        <dbReference type="EMBL" id="MFC5550477.1"/>
    </source>
</evidence>
<accession>A0ABW0S563</accession>
<dbReference type="Proteomes" id="UP001596086">
    <property type="component" value="Unassembled WGS sequence"/>
</dbReference>
<dbReference type="EMBL" id="JBHSMZ010000015">
    <property type="protein sequence ID" value="MFC5550477.1"/>
    <property type="molecule type" value="Genomic_DNA"/>
</dbReference>
<feature type="signal peptide" evidence="1">
    <location>
        <begin position="1"/>
        <end position="23"/>
    </location>
</feature>
<dbReference type="Pfam" id="PF12276">
    <property type="entry name" value="DUF3617"/>
    <property type="match status" value="1"/>
</dbReference>
<dbReference type="RefSeq" id="WP_379773121.1">
    <property type="nucleotide sequence ID" value="NZ_JBHSMZ010000015.1"/>
</dbReference>
<sequence>MKKPLAVLSGAMVLACAALPAGAQTMKPGLWELSNTVSSGDGQMQSAMAEMQRQLASMPPEQRKAMQQMMERNGVQMNIGAGGALTTRLCMTKEMIQRKEFPVQEGDCKQKLTQQSASKMKIAFSCTRPPTSGEGEMTLDSDTSYRAKMHIKGTEGGRQQVVDMDVAGKWLSADCGTLRPIGIPQAK</sequence>
<keyword evidence="3" id="KW-1185">Reference proteome</keyword>
<protein>
    <submittedName>
        <fullName evidence="2">DUF3617 domain-containing protein</fullName>
    </submittedName>
</protein>
<organism evidence="2 3">
    <name type="scientific">Massilia aerilata</name>
    <dbReference type="NCBI Taxonomy" id="453817"/>
    <lineage>
        <taxon>Bacteria</taxon>
        <taxon>Pseudomonadati</taxon>
        <taxon>Pseudomonadota</taxon>
        <taxon>Betaproteobacteria</taxon>
        <taxon>Burkholderiales</taxon>
        <taxon>Oxalobacteraceae</taxon>
        <taxon>Telluria group</taxon>
        <taxon>Massilia</taxon>
    </lineage>
</organism>
<feature type="chain" id="PRO_5045614174" evidence="1">
    <location>
        <begin position="24"/>
        <end position="187"/>
    </location>
</feature>
<keyword evidence="1" id="KW-0732">Signal</keyword>
<dbReference type="InterPro" id="IPR022061">
    <property type="entry name" value="DUF3617"/>
</dbReference>
<evidence type="ECO:0000256" key="1">
    <source>
        <dbReference type="SAM" id="SignalP"/>
    </source>
</evidence>
<comment type="caution">
    <text evidence="2">The sequence shown here is derived from an EMBL/GenBank/DDBJ whole genome shotgun (WGS) entry which is preliminary data.</text>
</comment>
<name>A0ABW0S563_9BURK</name>
<dbReference type="PROSITE" id="PS51257">
    <property type="entry name" value="PROKAR_LIPOPROTEIN"/>
    <property type="match status" value="1"/>
</dbReference>
<reference evidence="3" key="1">
    <citation type="journal article" date="2019" name="Int. J. Syst. Evol. Microbiol.">
        <title>The Global Catalogue of Microorganisms (GCM) 10K type strain sequencing project: providing services to taxonomists for standard genome sequencing and annotation.</title>
        <authorList>
            <consortium name="The Broad Institute Genomics Platform"/>
            <consortium name="The Broad Institute Genome Sequencing Center for Infectious Disease"/>
            <person name="Wu L."/>
            <person name="Ma J."/>
        </authorList>
    </citation>
    <scope>NUCLEOTIDE SEQUENCE [LARGE SCALE GENOMIC DNA]</scope>
    <source>
        <strain evidence="3">CGMCC 4.5798</strain>
    </source>
</reference>